<dbReference type="Proteomes" id="UP000580250">
    <property type="component" value="Unassembled WGS sequence"/>
</dbReference>
<accession>A0A6V7X9S1</accession>
<feature type="compositionally biased region" description="Basic and acidic residues" evidence="1">
    <location>
        <begin position="25"/>
        <end position="50"/>
    </location>
</feature>
<evidence type="ECO:0000313" key="2">
    <source>
        <dbReference type="EMBL" id="CAD2196086.1"/>
    </source>
</evidence>
<reference evidence="2 3" key="1">
    <citation type="submission" date="2020-08" db="EMBL/GenBank/DDBJ databases">
        <authorList>
            <person name="Koutsovoulos G."/>
            <person name="Danchin GJ E."/>
        </authorList>
    </citation>
    <scope>NUCLEOTIDE SEQUENCE [LARGE SCALE GENOMIC DNA]</scope>
</reference>
<feature type="compositionally biased region" description="Low complexity" evidence="1">
    <location>
        <begin position="63"/>
        <end position="77"/>
    </location>
</feature>
<evidence type="ECO:0000256" key="1">
    <source>
        <dbReference type="SAM" id="MobiDB-lite"/>
    </source>
</evidence>
<proteinExistence type="predicted"/>
<sequence length="77" mass="8810">MGLKERGKDLNGKVWGIQGNNREGLRVTEKKIKKEQEKKRREESFYRLMEEGEEEGEGLSRGTSFLTPSSLLPPSTK</sequence>
<dbReference type="AlphaFoldDB" id="A0A6V7X9S1"/>
<evidence type="ECO:0000313" key="3">
    <source>
        <dbReference type="Proteomes" id="UP000580250"/>
    </source>
</evidence>
<gene>
    <name evidence="2" type="ORF">MENT_LOCUS49226</name>
</gene>
<feature type="region of interest" description="Disordered" evidence="1">
    <location>
        <begin position="25"/>
        <end position="77"/>
    </location>
</feature>
<name>A0A6V7X9S1_MELEN</name>
<dbReference type="EMBL" id="CAJEWN010001274">
    <property type="protein sequence ID" value="CAD2196086.1"/>
    <property type="molecule type" value="Genomic_DNA"/>
</dbReference>
<protein>
    <submittedName>
        <fullName evidence="2">Uncharacterized protein</fullName>
    </submittedName>
</protein>
<organism evidence="2 3">
    <name type="scientific">Meloidogyne enterolobii</name>
    <name type="common">Root-knot nematode worm</name>
    <name type="synonym">Meloidogyne mayaguensis</name>
    <dbReference type="NCBI Taxonomy" id="390850"/>
    <lineage>
        <taxon>Eukaryota</taxon>
        <taxon>Metazoa</taxon>
        <taxon>Ecdysozoa</taxon>
        <taxon>Nematoda</taxon>
        <taxon>Chromadorea</taxon>
        <taxon>Rhabditida</taxon>
        <taxon>Tylenchina</taxon>
        <taxon>Tylenchomorpha</taxon>
        <taxon>Tylenchoidea</taxon>
        <taxon>Meloidogynidae</taxon>
        <taxon>Meloidogyninae</taxon>
        <taxon>Meloidogyne</taxon>
    </lineage>
</organism>
<comment type="caution">
    <text evidence="2">The sequence shown here is derived from an EMBL/GenBank/DDBJ whole genome shotgun (WGS) entry which is preliminary data.</text>
</comment>